<dbReference type="InterPro" id="IPR000182">
    <property type="entry name" value="GNAT_dom"/>
</dbReference>
<sequence length="345" mass="37017">MRREIFRMDRADAIALLARAPVVHVASTTPEGEPVLRVVHGVVVGDHLLFHGAPAGEKMELVGRPAVVSAEEIVASIPSYFVDPERACPATTLYRSTQVHGTIERIEAPRVKATMLAALMQKYQPEGGYVPIDAEHPLYKKAVRGVLVLGVSLERIDGKAKLAQNRAPAEITRMMELLWARGAPGDVAAVDLLRAANPSAPAPSFLEAPEGAELACALGEAEADEAAAMLVGTYWCEGAMPARIRVGLLGSSAWVGARDRSGALVGTARALADGARRAWMYDVIVADAWRGRGLGRALVRLLLDHPRCAAWRRCFCVRVMQRGSTSRSASGRGMCSGRRGARSTR</sequence>
<feature type="region of interest" description="Disordered" evidence="1">
    <location>
        <begin position="326"/>
        <end position="345"/>
    </location>
</feature>
<proteinExistence type="predicted"/>
<dbReference type="SUPFAM" id="SSF50475">
    <property type="entry name" value="FMN-binding split barrel"/>
    <property type="match status" value="1"/>
</dbReference>
<dbReference type="Gene3D" id="2.30.110.10">
    <property type="entry name" value="Electron Transport, Fmn-binding Protein, Chain A"/>
    <property type="match status" value="1"/>
</dbReference>
<name>A0A6N7PH55_9BACT</name>
<evidence type="ECO:0000313" key="3">
    <source>
        <dbReference type="EMBL" id="MRG91117.1"/>
    </source>
</evidence>
<feature type="domain" description="N-acetyltransferase" evidence="2">
    <location>
        <begin position="252"/>
        <end position="308"/>
    </location>
</feature>
<dbReference type="GO" id="GO:0016747">
    <property type="term" value="F:acyltransferase activity, transferring groups other than amino-acyl groups"/>
    <property type="evidence" value="ECO:0007669"/>
    <property type="project" value="InterPro"/>
</dbReference>
<dbReference type="OrthoDB" id="9794935at2"/>
<keyword evidence="4" id="KW-1185">Reference proteome</keyword>
<organism evidence="3 4">
    <name type="scientific">Polyangium spumosum</name>
    <dbReference type="NCBI Taxonomy" id="889282"/>
    <lineage>
        <taxon>Bacteria</taxon>
        <taxon>Pseudomonadati</taxon>
        <taxon>Myxococcota</taxon>
        <taxon>Polyangia</taxon>
        <taxon>Polyangiales</taxon>
        <taxon>Polyangiaceae</taxon>
        <taxon>Polyangium</taxon>
    </lineage>
</organism>
<reference evidence="3 4" key="1">
    <citation type="submission" date="2019-10" db="EMBL/GenBank/DDBJ databases">
        <title>A soil myxobacterium in the family Polyangiaceae.</title>
        <authorList>
            <person name="Li Y."/>
            <person name="Wang J."/>
        </authorList>
    </citation>
    <scope>NUCLEOTIDE SEQUENCE [LARGE SCALE GENOMIC DNA]</scope>
    <source>
        <strain evidence="3 4">DSM 14734</strain>
    </source>
</reference>
<keyword evidence="3" id="KW-0808">Transferase</keyword>
<comment type="caution">
    <text evidence="3">The sequence shown here is derived from an EMBL/GenBank/DDBJ whole genome shotgun (WGS) entry which is preliminary data.</text>
</comment>
<dbReference type="PANTHER" id="PTHR34071">
    <property type="entry name" value="5-NITROIMIDAZOLE ANTIBIOTICS RESISTANCE PROTEIN, NIMA-FAMILY-RELATED PROTEIN-RELATED"/>
    <property type="match status" value="1"/>
</dbReference>
<evidence type="ECO:0000313" key="4">
    <source>
        <dbReference type="Proteomes" id="UP000440224"/>
    </source>
</evidence>
<dbReference type="CDD" id="cd04301">
    <property type="entry name" value="NAT_SF"/>
    <property type="match status" value="1"/>
</dbReference>
<evidence type="ECO:0000256" key="1">
    <source>
        <dbReference type="SAM" id="MobiDB-lite"/>
    </source>
</evidence>
<dbReference type="EMBL" id="WJIE01000001">
    <property type="protein sequence ID" value="MRG91117.1"/>
    <property type="molecule type" value="Genomic_DNA"/>
</dbReference>
<dbReference type="InterPro" id="IPR016181">
    <property type="entry name" value="Acyl_CoA_acyltransferase"/>
</dbReference>
<dbReference type="InterPro" id="IPR012349">
    <property type="entry name" value="Split_barrel_FMN-bd"/>
</dbReference>
<protein>
    <submittedName>
        <fullName evidence="3">GNAT family N-acetyltransferase</fullName>
    </submittedName>
</protein>
<dbReference type="SUPFAM" id="SSF55729">
    <property type="entry name" value="Acyl-CoA N-acyltransferases (Nat)"/>
    <property type="match status" value="1"/>
</dbReference>
<dbReference type="Gene3D" id="3.40.630.30">
    <property type="match status" value="1"/>
</dbReference>
<dbReference type="Pfam" id="PF12900">
    <property type="entry name" value="Pyridox_ox_2"/>
    <property type="match status" value="1"/>
</dbReference>
<dbReference type="Pfam" id="PF00583">
    <property type="entry name" value="Acetyltransf_1"/>
    <property type="match status" value="1"/>
</dbReference>
<dbReference type="Proteomes" id="UP000440224">
    <property type="component" value="Unassembled WGS sequence"/>
</dbReference>
<accession>A0A6N7PH55</accession>
<dbReference type="AlphaFoldDB" id="A0A6N7PH55"/>
<evidence type="ECO:0000259" key="2">
    <source>
        <dbReference type="Pfam" id="PF00583"/>
    </source>
</evidence>
<gene>
    <name evidence="3" type="ORF">GF068_04160</name>
</gene>
<dbReference type="PANTHER" id="PTHR34071:SF2">
    <property type="entry name" value="FLAVIN-NUCLEOTIDE-BINDING PROTEIN"/>
    <property type="match status" value="1"/>
</dbReference>
<dbReference type="InterPro" id="IPR024747">
    <property type="entry name" value="Pyridox_Oxase-rel"/>
</dbReference>